<organism evidence="15 16">
    <name type="scientific">Hymenochirus boettgeri</name>
    <name type="common">Congo dwarf clawed frog</name>
    <dbReference type="NCBI Taxonomy" id="247094"/>
    <lineage>
        <taxon>Eukaryota</taxon>
        <taxon>Metazoa</taxon>
        <taxon>Chordata</taxon>
        <taxon>Craniata</taxon>
        <taxon>Vertebrata</taxon>
        <taxon>Euteleostomi</taxon>
        <taxon>Amphibia</taxon>
        <taxon>Batrachia</taxon>
        <taxon>Anura</taxon>
        <taxon>Pipoidea</taxon>
        <taxon>Pipidae</taxon>
        <taxon>Pipinae</taxon>
        <taxon>Hymenochirus</taxon>
    </lineage>
</organism>
<evidence type="ECO:0000256" key="8">
    <source>
        <dbReference type="ARBA" id="ARBA00023037"/>
    </source>
</evidence>
<evidence type="ECO:0000256" key="5">
    <source>
        <dbReference type="ARBA" id="ARBA00022729"/>
    </source>
</evidence>
<keyword evidence="9" id="KW-0238">DNA-binding</keyword>
<dbReference type="GO" id="GO:0003677">
    <property type="term" value="F:DNA binding"/>
    <property type="evidence" value="ECO:0007669"/>
    <property type="project" value="UniProtKB-KW"/>
</dbReference>
<dbReference type="FunFam" id="2.10.25.10:FF:000036">
    <property type="entry name" value="Integrin beta"/>
    <property type="match status" value="1"/>
</dbReference>
<accession>A0A8T2IRF0</accession>
<dbReference type="PANTHER" id="PTHR10082:SF42">
    <property type="entry name" value="INTEGRIN BETA-4"/>
    <property type="match status" value="1"/>
</dbReference>
<dbReference type="Pfam" id="PF23105">
    <property type="entry name" value="EGF_integrin"/>
    <property type="match status" value="1"/>
</dbReference>
<evidence type="ECO:0000256" key="12">
    <source>
        <dbReference type="ARBA" id="ARBA00023180"/>
    </source>
</evidence>
<evidence type="ECO:0000256" key="10">
    <source>
        <dbReference type="ARBA" id="ARBA00023136"/>
    </source>
</evidence>
<dbReference type="InterPro" id="IPR012896">
    <property type="entry name" value="Integrin_bsu_tail"/>
</dbReference>
<dbReference type="GO" id="GO:0005178">
    <property type="term" value="F:integrin binding"/>
    <property type="evidence" value="ECO:0007669"/>
    <property type="project" value="TreeGrafter"/>
</dbReference>
<evidence type="ECO:0000256" key="6">
    <source>
        <dbReference type="ARBA" id="ARBA00022737"/>
    </source>
</evidence>
<dbReference type="InterPro" id="IPR057073">
    <property type="entry name" value="EGF_integrin_2"/>
</dbReference>
<evidence type="ECO:0000259" key="14">
    <source>
        <dbReference type="PROSITE" id="PS51253"/>
    </source>
</evidence>
<dbReference type="InterPro" id="IPR036349">
    <property type="entry name" value="Integrin_bsu_tail_dom_sf"/>
</dbReference>
<dbReference type="GO" id="GO:0007160">
    <property type="term" value="P:cell-matrix adhesion"/>
    <property type="evidence" value="ECO:0007669"/>
    <property type="project" value="TreeGrafter"/>
</dbReference>
<dbReference type="SMART" id="SM01242">
    <property type="entry name" value="Integrin_B_tail"/>
    <property type="match status" value="1"/>
</dbReference>
<dbReference type="PROSITE" id="PS00243">
    <property type="entry name" value="I_EGF_1"/>
    <property type="match status" value="2"/>
</dbReference>
<protein>
    <recommendedName>
        <fullName evidence="14">HTH CENPB-type domain-containing protein</fullName>
    </recommendedName>
</protein>
<dbReference type="GO" id="GO:0008305">
    <property type="term" value="C:integrin complex"/>
    <property type="evidence" value="ECO:0007669"/>
    <property type="project" value="TreeGrafter"/>
</dbReference>
<dbReference type="PROSITE" id="PS51253">
    <property type="entry name" value="HTH_CENPB"/>
    <property type="match status" value="1"/>
</dbReference>
<evidence type="ECO:0000256" key="4">
    <source>
        <dbReference type="ARBA" id="ARBA00022692"/>
    </source>
</evidence>
<dbReference type="SUPFAM" id="SSF57196">
    <property type="entry name" value="EGF/Laminin"/>
    <property type="match status" value="2"/>
</dbReference>
<dbReference type="OrthoDB" id="410592at2759"/>
<dbReference type="EMBL" id="JAACNH010000008">
    <property type="protein sequence ID" value="KAG8434157.1"/>
    <property type="molecule type" value="Genomic_DNA"/>
</dbReference>
<comment type="similarity">
    <text evidence="2">Belongs to the integrin beta chain family.</text>
</comment>
<dbReference type="GO" id="GO:0016477">
    <property type="term" value="P:cell migration"/>
    <property type="evidence" value="ECO:0007669"/>
    <property type="project" value="TreeGrafter"/>
</dbReference>
<dbReference type="PROSITE" id="PS52047">
    <property type="entry name" value="I_EGF_2"/>
    <property type="match status" value="1"/>
</dbReference>
<evidence type="ECO:0000256" key="9">
    <source>
        <dbReference type="ARBA" id="ARBA00023125"/>
    </source>
</evidence>
<comment type="subcellular location">
    <subcellularLocation>
        <location evidence="1">Membrane</location>
        <topology evidence="1">Single-pass type I membrane protein</topology>
    </subcellularLocation>
</comment>
<reference evidence="15" key="1">
    <citation type="thesis" date="2020" institute="ProQuest LLC" country="789 East Eisenhower Parkway, Ann Arbor, MI, USA">
        <title>Comparative Genomics and Chromosome Evolution.</title>
        <authorList>
            <person name="Mudd A.B."/>
        </authorList>
    </citation>
    <scope>NUCLEOTIDE SEQUENCE</scope>
    <source>
        <strain evidence="15">Female2</strain>
        <tissue evidence="15">Blood</tissue>
    </source>
</reference>
<dbReference type="Gene3D" id="2.10.25.10">
    <property type="entry name" value="Laminin"/>
    <property type="match status" value="3"/>
</dbReference>
<keyword evidence="16" id="KW-1185">Reference proteome</keyword>
<keyword evidence="5" id="KW-0732">Signal</keyword>
<dbReference type="GO" id="GO:0033627">
    <property type="term" value="P:cell adhesion mediated by integrin"/>
    <property type="evidence" value="ECO:0007669"/>
    <property type="project" value="TreeGrafter"/>
</dbReference>
<keyword evidence="8" id="KW-0401">Integrin</keyword>
<dbReference type="GO" id="GO:0007229">
    <property type="term" value="P:integrin-mediated signaling pathway"/>
    <property type="evidence" value="ECO:0007669"/>
    <property type="project" value="UniProtKB-KW"/>
</dbReference>
<feature type="transmembrane region" description="Helical" evidence="13">
    <location>
        <begin position="229"/>
        <end position="249"/>
    </location>
</feature>
<evidence type="ECO:0000256" key="2">
    <source>
        <dbReference type="ARBA" id="ARBA00007449"/>
    </source>
</evidence>
<dbReference type="Gene3D" id="4.10.1240.30">
    <property type="match status" value="1"/>
</dbReference>
<sequence>MGEFCNCSIMDTSNSQSCIVPGKTEICSGRGECLCGVCQCYSEPSSQQYEGEFCQYNNFECPRIGGFLCNDRGRCFKGACACDDGWEGDSCQCPSSNQTCLDRNGGLCNNRGKCICGHCQCDTVSQYTDATCEFSYSLHQLGVCEDLRTCVQCQAWGTGDKKGEKCQACEIKIKMVDELKKENDRTESCSFRDETDDCTYEYTVDPNAVVQGNYTVLVKKKKECPPGAFLWLIPLIIFLMLLLGLLFLLCWKYCACCKACLAMLPCCGPGRTVGFKEDHYMLRQSLMSSDYLNTPLVRSGSLKGGDTVRWKINNNVHRPPPAPGTLNPKELVPYGVSLRLARLFTENLSKPQTRECDQLRREVEDTLNEVYKVIPGTHKVKQTAFRLQSNAGKRQDHTIADTVLMAPREAQPEIIKVTEKHVGQEAFQDLKVAPGYYTVTSDRDAHGLVEFQEGVELVDVRVPLFIREEDDDEKQLLVEALEVPTGIAHLGRKLVNITIIKEQGQEFGVDERQVRDWRKIKSELEKMPKSKKAPRGLTTSYGALETDLHKWVVECRQNGYCVTRMGIRLCALPMAKDEQYKTVGIENFIASAGWCTRFMNRFGLAPENEDITKAATESGRKVMSFHQFIIKQRKLYNYDLGSIGNMDETAMTFVLPSNRILGRKNYFP</sequence>
<dbReference type="Proteomes" id="UP000812440">
    <property type="component" value="Chromosome 7"/>
</dbReference>
<dbReference type="SMART" id="SM00674">
    <property type="entry name" value="CENPB"/>
    <property type="match status" value="1"/>
</dbReference>
<gene>
    <name evidence="15" type="ORF">GDO86_012507</name>
</gene>
<evidence type="ECO:0000256" key="13">
    <source>
        <dbReference type="SAM" id="Phobius"/>
    </source>
</evidence>
<dbReference type="GO" id="GO:0009986">
    <property type="term" value="C:cell surface"/>
    <property type="evidence" value="ECO:0007669"/>
    <property type="project" value="TreeGrafter"/>
</dbReference>
<dbReference type="FunFam" id="4.10.1240.30:FF:000003">
    <property type="entry name" value="Integrin beta"/>
    <property type="match status" value="1"/>
</dbReference>
<dbReference type="GO" id="GO:0098609">
    <property type="term" value="P:cell-cell adhesion"/>
    <property type="evidence" value="ECO:0007669"/>
    <property type="project" value="TreeGrafter"/>
</dbReference>
<evidence type="ECO:0000256" key="3">
    <source>
        <dbReference type="ARBA" id="ARBA00022536"/>
    </source>
</evidence>
<dbReference type="GO" id="GO:0005925">
    <property type="term" value="C:focal adhesion"/>
    <property type="evidence" value="ECO:0007669"/>
    <property type="project" value="TreeGrafter"/>
</dbReference>
<evidence type="ECO:0000256" key="11">
    <source>
        <dbReference type="ARBA" id="ARBA00023157"/>
    </source>
</evidence>
<dbReference type="Pfam" id="PF07965">
    <property type="entry name" value="Integrin_B_tail"/>
    <property type="match status" value="1"/>
</dbReference>
<dbReference type="AlphaFoldDB" id="A0A8T2IRF0"/>
<evidence type="ECO:0000256" key="1">
    <source>
        <dbReference type="ARBA" id="ARBA00004479"/>
    </source>
</evidence>
<keyword evidence="7 13" id="KW-1133">Transmembrane helix</keyword>
<dbReference type="InterPro" id="IPR015812">
    <property type="entry name" value="Integrin_bsu"/>
</dbReference>
<proteinExistence type="inferred from homology"/>
<dbReference type="SUPFAM" id="SSF46689">
    <property type="entry name" value="Homeodomain-like"/>
    <property type="match status" value="1"/>
</dbReference>
<keyword evidence="3" id="KW-0245">EGF-like domain</keyword>
<keyword evidence="4 13" id="KW-0812">Transmembrane</keyword>
<dbReference type="InterPro" id="IPR057243">
    <property type="entry name" value="Integrin_I-EGF_CS"/>
</dbReference>
<keyword evidence="11" id="KW-1015">Disulfide bond</keyword>
<comment type="caution">
    <text evidence="15">The sequence shown here is derived from an EMBL/GenBank/DDBJ whole genome shotgun (WGS) entry which is preliminary data.</text>
</comment>
<feature type="domain" description="HTH CENPB-type" evidence="14">
    <location>
        <begin position="532"/>
        <end position="608"/>
    </location>
</feature>
<evidence type="ECO:0000313" key="15">
    <source>
        <dbReference type="EMBL" id="KAG8434157.1"/>
    </source>
</evidence>
<evidence type="ECO:0000256" key="7">
    <source>
        <dbReference type="ARBA" id="ARBA00022989"/>
    </source>
</evidence>
<dbReference type="InterPro" id="IPR009057">
    <property type="entry name" value="Homeodomain-like_sf"/>
</dbReference>
<keyword evidence="10 13" id="KW-0472">Membrane</keyword>
<keyword evidence="6" id="KW-0677">Repeat</keyword>
<dbReference type="Pfam" id="PF03221">
    <property type="entry name" value="HTH_Tnp_Tc5"/>
    <property type="match status" value="1"/>
</dbReference>
<dbReference type="PANTHER" id="PTHR10082">
    <property type="entry name" value="INTEGRIN BETA SUBUNIT"/>
    <property type="match status" value="1"/>
</dbReference>
<keyword evidence="12" id="KW-0325">Glycoprotein</keyword>
<dbReference type="SUPFAM" id="SSF69687">
    <property type="entry name" value="Integrin beta tail domain"/>
    <property type="match status" value="1"/>
</dbReference>
<name>A0A8T2IRF0_9PIPI</name>
<evidence type="ECO:0000313" key="16">
    <source>
        <dbReference type="Proteomes" id="UP000812440"/>
    </source>
</evidence>
<dbReference type="InterPro" id="IPR006600">
    <property type="entry name" value="HTH_CenpB_DNA-bd_dom"/>
</dbReference>
<dbReference type="Pfam" id="PF23106">
    <property type="entry name" value="EGF_Teneurin"/>
    <property type="match status" value="1"/>
</dbReference>
<dbReference type="Gene3D" id="1.10.10.60">
    <property type="entry name" value="Homeodomain-like"/>
    <property type="match status" value="1"/>
</dbReference>